<evidence type="ECO:0000259" key="8">
    <source>
        <dbReference type="PROSITE" id="PS51203"/>
    </source>
</evidence>
<evidence type="ECO:0000256" key="4">
    <source>
        <dbReference type="ARBA" id="ARBA00022490"/>
    </source>
</evidence>
<evidence type="ECO:0000256" key="3">
    <source>
        <dbReference type="ARBA" id="ARBA00018915"/>
    </source>
</evidence>
<keyword evidence="4" id="KW-0963">Cytoplasm</keyword>
<feature type="compositionally biased region" description="Low complexity" evidence="6">
    <location>
        <begin position="161"/>
        <end position="201"/>
    </location>
</feature>
<dbReference type="RefSeq" id="XP_012190831.1">
    <property type="nucleotide sequence ID" value="XM_012335441.1"/>
</dbReference>
<proteinExistence type="predicted"/>
<feature type="compositionally biased region" description="Low complexity" evidence="6">
    <location>
        <begin position="88"/>
        <end position="106"/>
    </location>
</feature>
<evidence type="ECO:0000256" key="7">
    <source>
        <dbReference type="SAM" id="Phobius"/>
    </source>
</evidence>
<evidence type="ECO:0000313" key="10">
    <source>
        <dbReference type="Proteomes" id="UP000014071"/>
    </source>
</evidence>
<dbReference type="PROSITE" id="PS51203">
    <property type="entry name" value="CS"/>
    <property type="match status" value="1"/>
</dbReference>
<feature type="region of interest" description="Disordered" evidence="6">
    <location>
        <begin position="652"/>
        <end position="719"/>
    </location>
</feature>
<evidence type="ECO:0000256" key="6">
    <source>
        <dbReference type="SAM" id="MobiDB-lite"/>
    </source>
</evidence>
<reference evidence="10" key="1">
    <citation type="journal article" date="2013" name="Genome Announc.">
        <title>Draft genome sequence of the basidiomycetous yeast-like fungus Pseudozyma hubeiensis SY62, which produces an abundant amount of the biosurfactant mannosylerythritol lipids.</title>
        <authorList>
            <person name="Konishi M."/>
            <person name="Hatada Y."/>
            <person name="Horiuchi J."/>
        </authorList>
    </citation>
    <scope>NUCLEOTIDE SEQUENCE [LARGE SCALE GENOMIC DNA]</scope>
    <source>
        <strain evidence="10">SY62</strain>
    </source>
</reference>
<dbReference type="GO" id="GO:0005737">
    <property type="term" value="C:cytoplasm"/>
    <property type="evidence" value="ECO:0007669"/>
    <property type="project" value="UniProtKB-SubCell"/>
</dbReference>
<dbReference type="HOGENOM" id="CLU_317153_0_0_1"/>
<dbReference type="OrthoDB" id="25149at2759"/>
<dbReference type="GeneID" id="24110110"/>
<feature type="compositionally biased region" description="Low complexity" evidence="6">
    <location>
        <begin position="662"/>
        <end position="672"/>
    </location>
</feature>
<comment type="subcellular location">
    <subcellularLocation>
        <location evidence="2">Cytoplasm</location>
    </subcellularLocation>
    <subcellularLocation>
        <location evidence="1">Nucleus</location>
    </subcellularLocation>
</comment>
<organism evidence="9 10">
    <name type="scientific">Pseudozyma hubeiensis (strain SY62)</name>
    <name type="common">Yeast</name>
    <dbReference type="NCBI Taxonomy" id="1305764"/>
    <lineage>
        <taxon>Eukaryota</taxon>
        <taxon>Fungi</taxon>
        <taxon>Dikarya</taxon>
        <taxon>Basidiomycota</taxon>
        <taxon>Ustilaginomycotina</taxon>
        <taxon>Ustilaginomycetes</taxon>
        <taxon>Ustilaginales</taxon>
        <taxon>Ustilaginaceae</taxon>
        <taxon>Pseudozyma</taxon>
    </lineage>
</organism>
<protein>
    <recommendedName>
        <fullName evidence="3">NudC domain-containing protein 1</fullName>
    </recommendedName>
</protein>
<dbReference type="PANTHER" id="PTHR21664:SF1">
    <property type="entry name" value="NUDC DOMAIN-CONTAINING PROTEIN 1"/>
    <property type="match status" value="1"/>
</dbReference>
<dbReference type="InterPro" id="IPR008978">
    <property type="entry name" value="HSP20-like_chaperone"/>
</dbReference>
<feature type="compositionally biased region" description="Low complexity" evidence="6">
    <location>
        <begin position="239"/>
        <end position="248"/>
    </location>
</feature>
<accession>R9P7D2</accession>
<dbReference type="InterPro" id="IPR037895">
    <property type="entry name" value="NUDCD1"/>
</dbReference>
<feature type="domain" description="CS" evidence="8">
    <location>
        <begin position="8"/>
        <end position="95"/>
    </location>
</feature>
<dbReference type="PANTHER" id="PTHR21664">
    <property type="entry name" value="CHRONIC MYELOGENOUS LEUKEMIA TUMOR ANTIGEN 66"/>
    <property type="match status" value="1"/>
</dbReference>
<dbReference type="GO" id="GO:0005634">
    <property type="term" value="C:nucleus"/>
    <property type="evidence" value="ECO:0007669"/>
    <property type="project" value="UniProtKB-SubCell"/>
</dbReference>
<evidence type="ECO:0000256" key="5">
    <source>
        <dbReference type="ARBA" id="ARBA00023242"/>
    </source>
</evidence>
<dbReference type="eggNOG" id="ENOG502SW8D">
    <property type="taxonomic scope" value="Eukaryota"/>
</dbReference>
<evidence type="ECO:0000256" key="1">
    <source>
        <dbReference type="ARBA" id="ARBA00004123"/>
    </source>
</evidence>
<gene>
    <name evidence="9" type="ORF">PHSY_004829</name>
</gene>
<dbReference type="Gene3D" id="2.60.40.790">
    <property type="match status" value="1"/>
</dbReference>
<feature type="region of interest" description="Disordered" evidence="6">
    <location>
        <begin position="161"/>
        <end position="262"/>
    </location>
</feature>
<sequence>MAKRNGTDPLYGWTFHQSHDQATVLFLVPQAVPTSDLDIRIASDHVFAALPNHPPILHAKLYGRVNTETSTWRIADRDRARKRRSRSFARSTRATTSPSGSGSTEASDAHRSQARPHQSNDARSSETVSSGSHVRIDSSPASTSSMSASLVSLHSGSSYEVLSHSLPSLPPQSSAAPSTRWSSGSSDRGSSDSADASLDQSIVLSDPGDLRRGSKGGAPPAQSEAHSELRRSQSISDLASAASVAPSSPVEPPQSPQTSPLNATPEVRLITLHLDKVDTGIWPLLVIGPAPLQNAAVSAHLFRLLQAELPRNGCITESFIRDRILHRRDIQREQQQRSAAQLQLNQALEEALRGFEGGDRVLAAIRSGSDPSSLLSSSLAHLEEASRTSIDSDEDYGPNTSTLSINTIGSDESATVLGSRVASLSGTSMGLYHAHIGASNAAQTETERQEGDEVVEAWKELEVQARYNMDPTTLSLIGLQIANGYTAERPTSVAVQRVSNPPSGIPDAFEYFARAWRAADVSLATERLVQDFLPLLPSATFGAAAQDKTARQFRLANAVDAASECEKAAIPPTADVIADSLRELLQSHSYLSHRQRLVASLGGPKALARLYVSYARLHLPSLASNRSPLAFPYGQLTSPFVGGGHGAMLTSATSRRISGRKPTSPTSSRTPSIASLSFGGAEGDAASPAKGTRAPNSPTVADTSRMVSPDYAARQGGSDSTDFSDFVIQTNHTSASQPPAFYFLREACQLDGDVQAQISADEWREALALAVEHEAHRQAEREALAQAEEMGSLAGDSQSGELAFDSDSEAGRRRAQRRSRMRAAQSSASSASARGGLFSLAWLKDADASDFGRKRSGKAPRRAEKNKRRKDRGKASRSQEEAGVINFVSGAALLGVALAGSVAALGWWRRTSAALNSSA</sequence>
<dbReference type="Pfam" id="PF04969">
    <property type="entry name" value="CS"/>
    <property type="match status" value="1"/>
</dbReference>
<dbReference type="AlphaFoldDB" id="R9P7D2"/>
<dbReference type="STRING" id="1305764.R9P7D2"/>
<keyword evidence="7" id="KW-0812">Transmembrane</keyword>
<dbReference type="Proteomes" id="UP000014071">
    <property type="component" value="Unassembled WGS sequence"/>
</dbReference>
<feature type="transmembrane region" description="Helical" evidence="7">
    <location>
        <begin position="884"/>
        <end position="908"/>
    </location>
</feature>
<dbReference type="EMBL" id="DF238808">
    <property type="protein sequence ID" value="GAC97244.1"/>
    <property type="molecule type" value="Genomic_DNA"/>
</dbReference>
<feature type="region of interest" description="Disordered" evidence="6">
    <location>
        <begin position="77"/>
        <end position="144"/>
    </location>
</feature>
<feature type="region of interest" description="Disordered" evidence="6">
    <location>
        <begin position="779"/>
        <end position="828"/>
    </location>
</feature>
<name>R9P7D2_PSEHS</name>
<keyword evidence="7" id="KW-1133">Transmembrane helix</keyword>
<keyword evidence="5" id="KW-0539">Nucleus</keyword>
<feature type="compositionally biased region" description="Polar residues" evidence="6">
    <location>
        <begin position="694"/>
        <end position="706"/>
    </location>
</feature>
<feature type="compositionally biased region" description="Basic residues" evidence="6">
    <location>
        <begin position="854"/>
        <end position="872"/>
    </location>
</feature>
<keyword evidence="10" id="KW-1185">Reference proteome</keyword>
<dbReference type="SUPFAM" id="SSF49764">
    <property type="entry name" value="HSP20-like chaperones"/>
    <property type="match status" value="1"/>
</dbReference>
<dbReference type="InterPro" id="IPR007052">
    <property type="entry name" value="CS_dom"/>
</dbReference>
<evidence type="ECO:0000256" key="2">
    <source>
        <dbReference type="ARBA" id="ARBA00004496"/>
    </source>
</evidence>
<evidence type="ECO:0000313" key="9">
    <source>
        <dbReference type="EMBL" id="GAC97244.1"/>
    </source>
</evidence>
<feature type="region of interest" description="Disordered" evidence="6">
    <location>
        <begin position="851"/>
        <end position="880"/>
    </location>
</feature>
<keyword evidence="7" id="KW-0472">Membrane</keyword>